<evidence type="ECO:0000313" key="2">
    <source>
        <dbReference type="EMBL" id="HGG91847.1"/>
    </source>
</evidence>
<proteinExistence type="predicted"/>
<accession>A0A7C4A8B5</accession>
<name>A0A7C4A8B5_9BACT</name>
<keyword evidence="1" id="KW-0732">Signal</keyword>
<organism evidence="2">
    <name type="scientific">Fundidesulfovibrio putealis</name>
    <dbReference type="NCBI Taxonomy" id="270496"/>
    <lineage>
        <taxon>Bacteria</taxon>
        <taxon>Pseudomonadati</taxon>
        <taxon>Thermodesulfobacteriota</taxon>
        <taxon>Desulfovibrionia</taxon>
        <taxon>Desulfovibrionales</taxon>
        <taxon>Desulfovibrionaceae</taxon>
        <taxon>Fundidesulfovibrio</taxon>
    </lineage>
</organism>
<dbReference type="EMBL" id="DSRP01000190">
    <property type="protein sequence ID" value="HGG91847.1"/>
    <property type="molecule type" value="Genomic_DNA"/>
</dbReference>
<protein>
    <submittedName>
        <fullName evidence="2">Uncharacterized protein</fullName>
    </submittedName>
</protein>
<feature type="signal peptide" evidence="1">
    <location>
        <begin position="1"/>
        <end position="22"/>
    </location>
</feature>
<gene>
    <name evidence="2" type="ORF">ENR59_02705</name>
</gene>
<evidence type="ECO:0000256" key="1">
    <source>
        <dbReference type="SAM" id="SignalP"/>
    </source>
</evidence>
<dbReference type="AlphaFoldDB" id="A0A7C4A8B5"/>
<reference evidence="2" key="1">
    <citation type="journal article" date="2020" name="mSystems">
        <title>Genome- and Community-Level Interaction Insights into Carbon Utilization and Element Cycling Functions of Hydrothermarchaeota in Hydrothermal Sediment.</title>
        <authorList>
            <person name="Zhou Z."/>
            <person name="Liu Y."/>
            <person name="Xu W."/>
            <person name="Pan J."/>
            <person name="Luo Z.H."/>
            <person name="Li M."/>
        </authorList>
    </citation>
    <scope>NUCLEOTIDE SEQUENCE [LARGE SCALE GENOMIC DNA]</scope>
    <source>
        <strain evidence="2">SpSt-413</strain>
    </source>
</reference>
<sequence length="141" mass="15183">MHAIKSLCVLICLAALCVPAHARAQRVGGPCAYKDHPGTATFVSVAPLPPSHGSARRGYRVLFTFATDVNVASPLYRVGQVREFTLVGGVAPGQRYVEKYGIRQGRTVRGVMRVITAGTCTPVLFKLEGIDEADLFELKTP</sequence>
<comment type="caution">
    <text evidence="2">The sequence shown here is derived from an EMBL/GenBank/DDBJ whole genome shotgun (WGS) entry which is preliminary data.</text>
</comment>
<feature type="chain" id="PRO_5027632466" evidence="1">
    <location>
        <begin position="23"/>
        <end position="141"/>
    </location>
</feature>